<evidence type="ECO:0000313" key="2">
    <source>
        <dbReference type="EMBL" id="ADN77788.1"/>
    </source>
</evidence>
<organism evidence="2 3">
    <name type="scientific">Ferrimonas balearica (strain DSM 9799 / CCM 4581 / KCTC 23876 / PAT)</name>
    <dbReference type="NCBI Taxonomy" id="550540"/>
    <lineage>
        <taxon>Bacteria</taxon>
        <taxon>Pseudomonadati</taxon>
        <taxon>Pseudomonadota</taxon>
        <taxon>Gammaproteobacteria</taxon>
        <taxon>Alteromonadales</taxon>
        <taxon>Ferrimonadaceae</taxon>
        <taxon>Ferrimonas</taxon>
    </lineage>
</organism>
<name>E1SNY1_FERBD</name>
<protein>
    <submittedName>
        <fullName evidence="2">Cytoplasmic chaperone TorD family protein</fullName>
    </submittedName>
</protein>
<accession>E1SNY1</accession>
<dbReference type="HOGENOM" id="CLU_077650_2_0_6"/>
<dbReference type="Pfam" id="PF02613">
    <property type="entry name" value="Nitrate_red_del"/>
    <property type="match status" value="1"/>
</dbReference>
<dbReference type="RefSeq" id="WP_013347094.1">
    <property type="nucleotide sequence ID" value="NC_014541.1"/>
</dbReference>
<dbReference type="InterPro" id="IPR020945">
    <property type="entry name" value="DMSO/NO3_reduct_chaperone"/>
</dbReference>
<dbReference type="OrthoDB" id="8526323at2"/>
<proteinExistence type="predicted"/>
<dbReference type="PANTHER" id="PTHR34227">
    <property type="entry name" value="CHAPERONE PROTEIN YCDY"/>
    <property type="match status" value="1"/>
</dbReference>
<dbReference type="GeneID" id="67183796"/>
<evidence type="ECO:0000313" key="3">
    <source>
        <dbReference type="Proteomes" id="UP000006683"/>
    </source>
</evidence>
<dbReference type="PANTHER" id="PTHR34227:SF1">
    <property type="entry name" value="DIMETHYL SULFOXIDE REDUCTASE CHAPERONE-RELATED"/>
    <property type="match status" value="1"/>
</dbReference>
<dbReference type="AlphaFoldDB" id="E1SNY1"/>
<keyword evidence="3" id="KW-1185">Reference proteome</keyword>
<sequence length="208" mass="23587">MTEQQTTRVVSEHQQLRADIYQLLSALLRQVPNPELMQFLANLELDEDNDSDMGKAWHGLKLAAQTHLDSQLDDEFFNLFIGLGHGEVIPYISWYLTGSLMDQPLALLRQDLTRLGFAREENVKEPEDHLSALCEVMAFLLLEGRQQDQIPFWQKHLAPWVDQFFTDLAAAKHASFYVAVAALGQAFFAAEKVEFGNLILDVQVEQAG</sequence>
<dbReference type="InterPro" id="IPR050289">
    <property type="entry name" value="TorD/DmsD_chaperones"/>
</dbReference>
<dbReference type="STRING" id="550540.Fbal_3592"/>
<gene>
    <name evidence="2" type="ordered locus">Fbal_3592</name>
</gene>
<dbReference type="Proteomes" id="UP000006683">
    <property type="component" value="Chromosome"/>
</dbReference>
<keyword evidence="1" id="KW-0143">Chaperone</keyword>
<dbReference type="SUPFAM" id="SSF89155">
    <property type="entry name" value="TorD-like"/>
    <property type="match status" value="1"/>
</dbReference>
<evidence type="ECO:0000256" key="1">
    <source>
        <dbReference type="ARBA" id="ARBA00023186"/>
    </source>
</evidence>
<dbReference type="Gene3D" id="1.10.3480.10">
    <property type="entry name" value="TorD-like"/>
    <property type="match status" value="1"/>
</dbReference>
<dbReference type="KEGG" id="fbl:Fbal_3592"/>
<dbReference type="eggNOG" id="COG3381">
    <property type="taxonomic scope" value="Bacteria"/>
</dbReference>
<dbReference type="InterPro" id="IPR036411">
    <property type="entry name" value="TorD-like_sf"/>
</dbReference>
<dbReference type="EMBL" id="CP002209">
    <property type="protein sequence ID" value="ADN77788.1"/>
    <property type="molecule type" value="Genomic_DNA"/>
</dbReference>
<reference evidence="2 3" key="1">
    <citation type="journal article" date="2010" name="Stand. Genomic Sci.">
        <title>Complete genome sequence of Ferrimonas balearica type strain (PAT).</title>
        <authorList>
            <person name="Nolan M."/>
            <person name="Sikorski J."/>
            <person name="Davenport K."/>
            <person name="Lucas S."/>
            <person name="Glavina Del Rio T."/>
            <person name="Tice H."/>
            <person name="Cheng J."/>
            <person name="Goodwin L."/>
            <person name="Pitluck S."/>
            <person name="Liolios K."/>
            <person name="Ivanova N."/>
            <person name="Mavromatis K."/>
            <person name="Ovchinnikova G."/>
            <person name="Pati A."/>
            <person name="Chen A."/>
            <person name="Palaniappan K."/>
            <person name="Land M."/>
            <person name="Hauser L."/>
            <person name="Chang Y."/>
            <person name="Jeffries C."/>
            <person name="Tapia R."/>
            <person name="Brettin T."/>
            <person name="Detter J."/>
            <person name="Han C."/>
            <person name="Yasawong M."/>
            <person name="Rohde M."/>
            <person name="Tindall B."/>
            <person name="Goker M."/>
            <person name="Woyke T."/>
            <person name="Bristow J."/>
            <person name="Eisen J."/>
            <person name="Markowitz V."/>
            <person name="Hugenholtz P."/>
            <person name="Kyrpides N."/>
            <person name="Klenk H."/>
            <person name="Lapidus A."/>
        </authorList>
    </citation>
    <scope>NUCLEOTIDE SEQUENCE [LARGE SCALE GENOMIC DNA]</scope>
    <source>
        <strain evidence="3">DSM 9799 / CCM 4581 / KCTC 23876 / PAT</strain>
    </source>
</reference>